<dbReference type="EMBL" id="FJVC01000090">
    <property type="protein sequence ID" value="CZT42384.1"/>
    <property type="molecule type" value="Genomic_DNA"/>
</dbReference>
<proteinExistence type="predicted"/>
<evidence type="ECO:0000313" key="1">
    <source>
        <dbReference type="EMBL" id="CZT42384.1"/>
    </source>
</evidence>
<keyword evidence="2" id="KW-1185">Reference proteome</keyword>
<name>A0A1E1LZU9_RHYSE</name>
<evidence type="ECO:0000313" key="2">
    <source>
        <dbReference type="Proteomes" id="UP000177625"/>
    </source>
</evidence>
<accession>A0A1E1LZU9</accession>
<gene>
    <name evidence="1" type="ORF">RSE6_02256</name>
</gene>
<reference evidence="2" key="1">
    <citation type="submission" date="2016-03" db="EMBL/GenBank/DDBJ databases">
        <authorList>
            <person name="Guldener U."/>
        </authorList>
    </citation>
    <scope>NUCLEOTIDE SEQUENCE [LARGE SCALE GENOMIC DNA]</scope>
</reference>
<organism evidence="1 2">
    <name type="scientific">Rhynchosporium secalis</name>
    <name type="common">Barley scald fungus</name>
    <dbReference type="NCBI Taxonomy" id="38038"/>
    <lineage>
        <taxon>Eukaryota</taxon>
        <taxon>Fungi</taxon>
        <taxon>Dikarya</taxon>
        <taxon>Ascomycota</taxon>
        <taxon>Pezizomycotina</taxon>
        <taxon>Leotiomycetes</taxon>
        <taxon>Helotiales</taxon>
        <taxon>Ploettnerulaceae</taxon>
        <taxon>Rhynchosporium</taxon>
    </lineage>
</organism>
<dbReference type="Proteomes" id="UP000177625">
    <property type="component" value="Unassembled WGS sequence"/>
</dbReference>
<dbReference type="AlphaFoldDB" id="A0A1E1LZU9"/>
<protein>
    <submittedName>
        <fullName evidence="1">Uncharacterized protein</fullName>
    </submittedName>
</protein>
<sequence>MTRSTSRGRVFRNGGDRPWTRKADGFYTTLDHNMMTTASNVSLNASLEKNGHLRTPITRSNSIKTRTISSDSCLQKRLIKPYPQLSLAVANKANFTIEILSLHPCSQGYLVAKTARPGILRINKALAPTARPPRSGHPLSLRLQVNLDTIGMENSESSRKRRGRIEEMSQTHPQRYNFRLMQIVKVKIPRLDLKLSGDQVGRGLEFHTSQQLDEALAMQRLGNGFLQIRVMNGRPNCDTLKKFLDSLVTSPEMDAFATIYANRADQISLLSTLVEWWRLVDFRKLTIGLTVASQVLTRLRNFHIIAVKHRALSASFKNSLTLDLFESMISISLHVFFLTTD</sequence>